<evidence type="ECO:0000259" key="3">
    <source>
        <dbReference type="PROSITE" id="PS50853"/>
    </source>
</evidence>
<sequence>METNAIVFAMDNLVISETSVGLLTDGSYEIKVESYVLSGGVTYNLGEDKVGVTVDNTAPIAVQNFEVKNNQVAPIGGSVVMTWSLNDTDTSLDSYIVGWEALDEDGLIVSGFREVKGTENSLTVEGLVNGYNYSFAIVAVDMAGNFSPESEGVGLVVADIMGPNPVTTLPAAINLKNFPSIDFQIISNEPLNSDKIEVQIKDDGGNNYGPVITLDQIIGIDEDGNEVLTDVYEASSFPNFLKVEGDFTFNFTAIDLAENETETSIKVKVDTLAPSYLTNLKKTMLPNGVKFSWDPLADGQKVNIYKNDMLIAAVGGYFFDDTDLIKGQNYTYSFVVVDENGNGSVPVGAIVNLDNAVSNQNNSAVIAAAAVSAPVLTTEAPVITSSTSEKKDEVKGDQSSKEIAGNKDENKDDSLKDDSSKVGTIILIIFLAALTYLYYRKRLEFAENTKAAVKPKTAGASAKPKNGNSKKK</sequence>
<dbReference type="InterPro" id="IPR013783">
    <property type="entry name" value="Ig-like_fold"/>
</dbReference>
<feature type="domain" description="Fibronectin type-III" evidence="3">
    <location>
        <begin position="61"/>
        <end position="160"/>
    </location>
</feature>
<dbReference type="Proteomes" id="UP000034207">
    <property type="component" value="Unassembled WGS sequence"/>
</dbReference>
<gene>
    <name evidence="4" type="ORF">UT18_C0004G0048</name>
</gene>
<organism evidence="4 5">
    <name type="scientific">candidate division CPR2 bacterium GW2011_GWC2_39_10</name>
    <dbReference type="NCBI Taxonomy" id="1618345"/>
    <lineage>
        <taxon>Bacteria</taxon>
        <taxon>Bacteria division CPR2</taxon>
    </lineage>
</organism>
<dbReference type="CDD" id="cd00063">
    <property type="entry name" value="FN3"/>
    <property type="match status" value="1"/>
</dbReference>
<dbReference type="PROSITE" id="PS50853">
    <property type="entry name" value="FN3"/>
    <property type="match status" value="1"/>
</dbReference>
<keyword evidence="2" id="KW-1133">Transmembrane helix</keyword>
<feature type="region of interest" description="Disordered" evidence="1">
    <location>
        <begin position="453"/>
        <end position="472"/>
    </location>
</feature>
<dbReference type="EMBL" id="LBVV01000004">
    <property type="protein sequence ID" value="KKQ95096.1"/>
    <property type="molecule type" value="Genomic_DNA"/>
</dbReference>
<feature type="region of interest" description="Disordered" evidence="1">
    <location>
        <begin position="384"/>
        <end position="417"/>
    </location>
</feature>
<dbReference type="AlphaFoldDB" id="A0A0G0Q0B3"/>
<keyword evidence="2" id="KW-0472">Membrane</keyword>
<dbReference type="SUPFAM" id="SSF49265">
    <property type="entry name" value="Fibronectin type III"/>
    <property type="match status" value="1"/>
</dbReference>
<dbReference type="InterPro" id="IPR003961">
    <property type="entry name" value="FN3_dom"/>
</dbReference>
<feature type="transmembrane region" description="Helical" evidence="2">
    <location>
        <begin position="422"/>
        <end position="439"/>
    </location>
</feature>
<name>A0A0G0Q0B3_UNCC2</name>
<keyword evidence="2" id="KW-0812">Transmembrane</keyword>
<protein>
    <recommendedName>
        <fullName evidence="3">Fibronectin type-III domain-containing protein</fullName>
    </recommendedName>
</protein>
<proteinExistence type="predicted"/>
<reference evidence="4 5" key="1">
    <citation type="journal article" date="2015" name="Nature">
        <title>rRNA introns, odd ribosomes, and small enigmatic genomes across a large radiation of phyla.</title>
        <authorList>
            <person name="Brown C.T."/>
            <person name="Hug L.A."/>
            <person name="Thomas B.C."/>
            <person name="Sharon I."/>
            <person name="Castelle C.J."/>
            <person name="Singh A."/>
            <person name="Wilkins M.J."/>
            <person name="Williams K.H."/>
            <person name="Banfield J.F."/>
        </authorList>
    </citation>
    <scope>NUCLEOTIDE SEQUENCE [LARGE SCALE GENOMIC DNA]</scope>
</reference>
<evidence type="ECO:0000313" key="4">
    <source>
        <dbReference type="EMBL" id="KKQ95096.1"/>
    </source>
</evidence>
<dbReference type="InterPro" id="IPR036116">
    <property type="entry name" value="FN3_sf"/>
</dbReference>
<dbReference type="Pfam" id="PF00041">
    <property type="entry name" value="fn3"/>
    <property type="match status" value="1"/>
</dbReference>
<comment type="caution">
    <text evidence="4">The sequence shown here is derived from an EMBL/GenBank/DDBJ whole genome shotgun (WGS) entry which is preliminary data.</text>
</comment>
<evidence type="ECO:0000256" key="2">
    <source>
        <dbReference type="SAM" id="Phobius"/>
    </source>
</evidence>
<dbReference type="STRING" id="1618345.UT18_C0004G0048"/>
<dbReference type="Gene3D" id="2.60.40.10">
    <property type="entry name" value="Immunoglobulins"/>
    <property type="match status" value="2"/>
</dbReference>
<accession>A0A0G0Q0B3</accession>
<evidence type="ECO:0000256" key="1">
    <source>
        <dbReference type="SAM" id="MobiDB-lite"/>
    </source>
</evidence>
<feature type="compositionally biased region" description="Basic and acidic residues" evidence="1">
    <location>
        <begin position="388"/>
        <end position="417"/>
    </location>
</feature>
<dbReference type="SMART" id="SM00060">
    <property type="entry name" value="FN3"/>
    <property type="match status" value="2"/>
</dbReference>
<evidence type="ECO:0000313" key="5">
    <source>
        <dbReference type="Proteomes" id="UP000034207"/>
    </source>
</evidence>